<keyword evidence="2" id="KW-1185">Reference proteome</keyword>
<feature type="region of interest" description="Disordered" evidence="1">
    <location>
        <begin position="160"/>
        <end position="183"/>
    </location>
</feature>
<feature type="region of interest" description="Disordered" evidence="1">
    <location>
        <begin position="1"/>
        <end position="24"/>
    </location>
</feature>
<name>A0A1I8FPZ2_9PLAT</name>
<sequence length="237" mass="26141">MRPLMQMGQGPGRGVLGPGPPRSSLDCRRRVAAPLRRCRLSPTPCEASSESARNRRSLRRHRGGLCATNARRLGEALAGAKGEVKEKRRRAKDCLARRSVSERLLDSAKSDRHQVVLRTDRRIPREMRQQPRHETLAVVSTCSEPPLWTTPHTGCSRSCSTVSQHASSSNSQQGAANLPSENAVESGVESFGQKNFLRERKINKLPVRVVLLVVLAAAVPQSGAKECRIDWQFEPAV</sequence>
<protein>
    <submittedName>
        <fullName evidence="3">Uncharacterized protein</fullName>
    </submittedName>
</protein>
<evidence type="ECO:0000256" key="1">
    <source>
        <dbReference type="SAM" id="MobiDB-lite"/>
    </source>
</evidence>
<dbReference type="Proteomes" id="UP000095280">
    <property type="component" value="Unplaced"/>
</dbReference>
<dbReference type="WBParaSite" id="maker-unitig_43701-snap-gene-0.1-mRNA-1">
    <property type="protein sequence ID" value="maker-unitig_43701-snap-gene-0.1-mRNA-1"/>
    <property type="gene ID" value="maker-unitig_43701-snap-gene-0.1"/>
</dbReference>
<organism evidence="2 3">
    <name type="scientific">Macrostomum lignano</name>
    <dbReference type="NCBI Taxonomy" id="282301"/>
    <lineage>
        <taxon>Eukaryota</taxon>
        <taxon>Metazoa</taxon>
        <taxon>Spiralia</taxon>
        <taxon>Lophotrochozoa</taxon>
        <taxon>Platyhelminthes</taxon>
        <taxon>Rhabditophora</taxon>
        <taxon>Macrostomorpha</taxon>
        <taxon>Macrostomida</taxon>
        <taxon>Macrostomidae</taxon>
        <taxon>Macrostomum</taxon>
    </lineage>
</organism>
<feature type="compositionally biased region" description="Low complexity" evidence="1">
    <location>
        <begin position="160"/>
        <end position="176"/>
    </location>
</feature>
<dbReference type="AlphaFoldDB" id="A0A1I8FPZ2"/>
<accession>A0A1I8FPZ2</accession>
<proteinExistence type="predicted"/>
<reference evidence="3" key="1">
    <citation type="submission" date="2016-11" db="UniProtKB">
        <authorList>
            <consortium name="WormBaseParasite"/>
        </authorList>
    </citation>
    <scope>IDENTIFICATION</scope>
</reference>
<evidence type="ECO:0000313" key="3">
    <source>
        <dbReference type="WBParaSite" id="maker-unitig_43701-snap-gene-0.1-mRNA-1"/>
    </source>
</evidence>
<evidence type="ECO:0000313" key="2">
    <source>
        <dbReference type="Proteomes" id="UP000095280"/>
    </source>
</evidence>